<dbReference type="Proteomes" id="UP001148629">
    <property type="component" value="Unassembled WGS sequence"/>
</dbReference>
<dbReference type="EMBL" id="JANRMS010000009">
    <property type="protein sequence ID" value="KAJ3550029.1"/>
    <property type="molecule type" value="Genomic_DNA"/>
</dbReference>
<protein>
    <submittedName>
        <fullName evidence="1">Uncharacterized protein</fullName>
    </submittedName>
</protein>
<organism evidence="1 2">
    <name type="scientific">Fusarium decemcellulare</name>
    <dbReference type="NCBI Taxonomy" id="57161"/>
    <lineage>
        <taxon>Eukaryota</taxon>
        <taxon>Fungi</taxon>
        <taxon>Dikarya</taxon>
        <taxon>Ascomycota</taxon>
        <taxon>Pezizomycotina</taxon>
        <taxon>Sordariomycetes</taxon>
        <taxon>Hypocreomycetidae</taxon>
        <taxon>Hypocreales</taxon>
        <taxon>Nectriaceae</taxon>
        <taxon>Fusarium</taxon>
        <taxon>Fusarium decemcellulare species complex</taxon>
    </lineage>
</organism>
<comment type="caution">
    <text evidence="1">The sequence shown here is derived from an EMBL/GenBank/DDBJ whole genome shotgun (WGS) entry which is preliminary data.</text>
</comment>
<keyword evidence="2" id="KW-1185">Reference proteome</keyword>
<sequence>MLEPGKFETASVVSAGWFLENAFDPKYTAAFGGFATTKDAEGFLTYRVPAMGNDPESVPWLAVADDYGDFVHGVFLDPEKWNRQYIHGVSESASFSELTAKFQKITGKPARYVEIPKGGLTATTPSKTTEVNGLFDLMQEIKGNFFNGVPTKPEDARVLKEMASKARRSNEAKAQPMTVEEFFIKYAL</sequence>
<evidence type="ECO:0000313" key="2">
    <source>
        <dbReference type="Proteomes" id="UP001148629"/>
    </source>
</evidence>
<proteinExistence type="predicted"/>
<accession>A0ACC1T061</accession>
<gene>
    <name evidence="1" type="ORF">NM208_g204</name>
</gene>
<evidence type="ECO:0000313" key="1">
    <source>
        <dbReference type="EMBL" id="KAJ3550029.1"/>
    </source>
</evidence>
<name>A0ACC1T061_9HYPO</name>
<reference evidence="1" key="1">
    <citation type="submission" date="2022-08" db="EMBL/GenBank/DDBJ databases">
        <title>Genome Sequence of Fusarium decemcellulare.</title>
        <authorList>
            <person name="Buettner E."/>
        </authorList>
    </citation>
    <scope>NUCLEOTIDE SEQUENCE</scope>
    <source>
        <strain evidence="1">Babe19</strain>
    </source>
</reference>